<feature type="compositionally biased region" description="Low complexity" evidence="2">
    <location>
        <begin position="60"/>
        <end position="84"/>
    </location>
</feature>
<reference evidence="5 6" key="1">
    <citation type="submission" date="2016-08" db="EMBL/GenBank/DDBJ databases">
        <authorList>
            <consortium name="Lentinula edodes genome sequencing consortium"/>
            <person name="Sakamoto Y."/>
            <person name="Nakade K."/>
            <person name="Sato S."/>
            <person name="Yoshida Y."/>
            <person name="Miyazaki K."/>
            <person name="Natsume S."/>
            <person name="Konno N."/>
        </authorList>
    </citation>
    <scope>NUCLEOTIDE SEQUENCE [LARGE SCALE GENOMIC DNA]</scope>
    <source>
        <strain evidence="5 6">NBRC 111202</strain>
    </source>
</reference>
<evidence type="ECO:0000259" key="4">
    <source>
        <dbReference type="PROSITE" id="PS51164"/>
    </source>
</evidence>
<gene>
    <name evidence="5" type="ORF">LENED_006780</name>
</gene>
<dbReference type="Proteomes" id="UP000188533">
    <property type="component" value="Unassembled WGS sequence"/>
</dbReference>
<organism evidence="5 6">
    <name type="scientific">Lentinula edodes</name>
    <name type="common">Shiitake mushroom</name>
    <name type="synonym">Lentinus edodes</name>
    <dbReference type="NCBI Taxonomy" id="5353"/>
    <lineage>
        <taxon>Eukaryota</taxon>
        <taxon>Fungi</taxon>
        <taxon>Dikarya</taxon>
        <taxon>Basidiomycota</taxon>
        <taxon>Agaricomycotina</taxon>
        <taxon>Agaricomycetes</taxon>
        <taxon>Agaricomycetidae</taxon>
        <taxon>Agaricales</taxon>
        <taxon>Marasmiineae</taxon>
        <taxon>Omphalotaceae</taxon>
        <taxon>Lentinula</taxon>
    </lineage>
</organism>
<name>A0A1Q3ECL8_LENED</name>
<dbReference type="EMBL" id="BDGU01000217">
    <property type="protein sequence ID" value="GAW04955.1"/>
    <property type="molecule type" value="Genomic_DNA"/>
</dbReference>
<dbReference type="Pfam" id="PF00734">
    <property type="entry name" value="CBM_1"/>
    <property type="match status" value="1"/>
</dbReference>
<sequence length="597" mass="64043">MLALILVVVAALATQAQAQSPAYGQCGGIGWSGPTTCVSEYTCVETNTYYSQCIPGTATSTPTTSIGSSTTATSTSTGATPTGSQIRSDQDPTYHFYLQNSNGTAVLGPESSSGYFTIGTTISLPGDDGTTLYLNVDTSDTTVSYQALTFGPTAVTTDWDLEGDTIIETDPRQLNFLNCATSDATTISSTSCHPPSSSSGVEMADAKIAMSRALGAAFLNHQVEQLEKSVGNVHGPSSGNWRDRTSKYNSGNPNNSKNNASKRVSSKVVNANNRKRDGEFQLLTRDRESPKSEQGLKKRSNEQQEKDADIVIVDASVLVHALNHLKKWCKSGREEVVIVPLEALNTLDLLKKGTTSLAQRAREASRILEAQVGNNPRIRVQRDEAFVPWDAIDFQLESDNTDDKSNIQNSPEWVRRTICCARWEVQHASPADDTATKPNVVIAVCTAITTSPSNATTKLPDADANSTALLTPVPLPAPSHAHFNKHEPRTMGSQVSRWAAKAGLTILDLKPAPPPSQSTPKSNGSTGYSGHPRSSSEEDRPKRILTNKGGRRPPSAETGKLKGGLVERSPAVSIMMEMVQRSDSKACHSDCQVPWAH</sequence>
<protein>
    <recommendedName>
        <fullName evidence="4">CBM1 domain-containing protein</fullName>
    </recommendedName>
</protein>
<dbReference type="SUPFAM" id="SSF57180">
    <property type="entry name" value="Cellulose-binding domain"/>
    <property type="match status" value="1"/>
</dbReference>
<dbReference type="GO" id="GO:0005975">
    <property type="term" value="P:carbohydrate metabolic process"/>
    <property type="evidence" value="ECO:0007669"/>
    <property type="project" value="InterPro"/>
</dbReference>
<evidence type="ECO:0000256" key="3">
    <source>
        <dbReference type="SAM" id="SignalP"/>
    </source>
</evidence>
<dbReference type="STRING" id="5353.A0A1Q3ECL8"/>
<dbReference type="GO" id="GO:0005576">
    <property type="term" value="C:extracellular region"/>
    <property type="evidence" value="ECO:0007669"/>
    <property type="project" value="InterPro"/>
</dbReference>
<feature type="region of interest" description="Disordered" evidence="2">
    <location>
        <begin position="469"/>
        <end position="495"/>
    </location>
</feature>
<comment type="caution">
    <text evidence="5">The sequence shown here is derived from an EMBL/GenBank/DDBJ whole genome shotgun (WGS) entry which is preliminary data.</text>
</comment>
<feature type="region of interest" description="Disordered" evidence="2">
    <location>
        <begin position="60"/>
        <end position="90"/>
    </location>
</feature>
<reference evidence="5 6" key="2">
    <citation type="submission" date="2017-02" db="EMBL/GenBank/DDBJ databases">
        <title>A genome survey and senescence transcriptome analysis in Lentinula edodes.</title>
        <authorList>
            <person name="Sakamoto Y."/>
            <person name="Nakade K."/>
            <person name="Sato S."/>
            <person name="Yoshida Y."/>
            <person name="Miyazaki K."/>
            <person name="Natsume S."/>
            <person name="Konno N."/>
        </authorList>
    </citation>
    <scope>NUCLEOTIDE SEQUENCE [LARGE SCALE GENOMIC DNA]</scope>
    <source>
        <strain evidence="5 6">NBRC 111202</strain>
    </source>
</reference>
<evidence type="ECO:0000256" key="2">
    <source>
        <dbReference type="SAM" id="MobiDB-lite"/>
    </source>
</evidence>
<keyword evidence="6" id="KW-1185">Reference proteome</keyword>
<dbReference type="PROSITE" id="PS51164">
    <property type="entry name" value="CBM1_2"/>
    <property type="match status" value="1"/>
</dbReference>
<feature type="domain" description="CBM1" evidence="4">
    <location>
        <begin position="18"/>
        <end position="54"/>
    </location>
</feature>
<feature type="region of interest" description="Disordered" evidence="2">
    <location>
        <begin position="229"/>
        <end position="304"/>
    </location>
</feature>
<dbReference type="InterPro" id="IPR000254">
    <property type="entry name" value="CBD"/>
</dbReference>
<feature type="region of interest" description="Disordered" evidence="2">
    <location>
        <begin position="508"/>
        <end position="568"/>
    </location>
</feature>
<dbReference type="GO" id="GO:0030248">
    <property type="term" value="F:cellulose binding"/>
    <property type="evidence" value="ECO:0007669"/>
    <property type="project" value="InterPro"/>
</dbReference>
<dbReference type="InterPro" id="IPR002716">
    <property type="entry name" value="PIN_dom"/>
</dbReference>
<keyword evidence="1 3" id="KW-0732">Signal</keyword>
<dbReference type="PROSITE" id="PS00562">
    <property type="entry name" value="CBM1_1"/>
    <property type="match status" value="1"/>
</dbReference>
<evidence type="ECO:0000313" key="5">
    <source>
        <dbReference type="EMBL" id="GAW04955.1"/>
    </source>
</evidence>
<accession>A0A1Q3ECL8</accession>
<dbReference type="Gene3D" id="3.40.50.1010">
    <property type="entry name" value="5'-nuclease"/>
    <property type="match status" value="1"/>
</dbReference>
<dbReference type="SMART" id="SM00236">
    <property type="entry name" value="fCBD"/>
    <property type="match status" value="1"/>
</dbReference>
<dbReference type="InterPro" id="IPR035971">
    <property type="entry name" value="CBD_sf"/>
</dbReference>
<dbReference type="Pfam" id="PF13638">
    <property type="entry name" value="PIN_4"/>
    <property type="match status" value="1"/>
</dbReference>
<feature type="signal peptide" evidence="3">
    <location>
        <begin position="1"/>
        <end position="18"/>
    </location>
</feature>
<feature type="compositionally biased region" description="Low complexity" evidence="2">
    <location>
        <begin position="247"/>
        <end position="262"/>
    </location>
</feature>
<feature type="compositionally biased region" description="Basic and acidic residues" evidence="2">
    <location>
        <begin position="274"/>
        <end position="304"/>
    </location>
</feature>
<evidence type="ECO:0000256" key="1">
    <source>
        <dbReference type="ARBA" id="ARBA00022729"/>
    </source>
</evidence>
<dbReference type="AlphaFoldDB" id="A0A1Q3ECL8"/>
<feature type="compositionally biased region" description="Polar residues" evidence="2">
    <location>
        <begin position="518"/>
        <end position="528"/>
    </location>
</feature>
<evidence type="ECO:0000313" key="6">
    <source>
        <dbReference type="Proteomes" id="UP000188533"/>
    </source>
</evidence>
<feature type="chain" id="PRO_5012930494" description="CBM1 domain-containing protein" evidence="3">
    <location>
        <begin position="19"/>
        <end position="597"/>
    </location>
</feature>
<proteinExistence type="predicted"/>